<organism evidence="2 3">
    <name type="scientific">Yoonia sediminilitoris</name>
    <dbReference type="NCBI Taxonomy" id="1286148"/>
    <lineage>
        <taxon>Bacteria</taxon>
        <taxon>Pseudomonadati</taxon>
        <taxon>Pseudomonadota</taxon>
        <taxon>Alphaproteobacteria</taxon>
        <taxon>Rhodobacterales</taxon>
        <taxon>Paracoccaceae</taxon>
        <taxon>Yoonia</taxon>
    </lineage>
</organism>
<comment type="caution">
    <text evidence="2">The sequence shown here is derived from an EMBL/GenBank/DDBJ whole genome shotgun (WGS) entry which is preliminary data.</text>
</comment>
<dbReference type="EMBL" id="QBUD01000004">
    <property type="protein sequence ID" value="PUB15602.1"/>
    <property type="molecule type" value="Genomic_DNA"/>
</dbReference>
<evidence type="ECO:0000313" key="3">
    <source>
        <dbReference type="Proteomes" id="UP000244523"/>
    </source>
</evidence>
<protein>
    <submittedName>
        <fullName evidence="2">Uncharacterized protein</fullName>
    </submittedName>
</protein>
<name>A0A2T6KIQ2_9RHOB</name>
<sequence length="30" mass="3066">MPHMAVTPNTENGVGEARTNASIVSGGLVR</sequence>
<dbReference type="AlphaFoldDB" id="A0A2T6KIQ2"/>
<accession>A0A2T6KIQ2</accession>
<evidence type="ECO:0000313" key="2">
    <source>
        <dbReference type="EMBL" id="PUB15602.1"/>
    </source>
</evidence>
<gene>
    <name evidence="2" type="ORF">C8N45_104222</name>
</gene>
<evidence type="ECO:0000256" key="1">
    <source>
        <dbReference type="SAM" id="MobiDB-lite"/>
    </source>
</evidence>
<dbReference type="Proteomes" id="UP000244523">
    <property type="component" value="Unassembled WGS sequence"/>
</dbReference>
<keyword evidence="3" id="KW-1185">Reference proteome</keyword>
<feature type="region of interest" description="Disordered" evidence="1">
    <location>
        <begin position="1"/>
        <end position="30"/>
    </location>
</feature>
<reference evidence="2 3" key="1">
    <citation type="submission" date="2018-04" db="EMBL/GenBank/DDBJ databases">
        <title>Genomic Encyclopedia of Archaeal and Bacterial Type Strains, Phase II (KMG-II): from individual species to whole genera.</title>
        <authorList>
            <person name="Goeker M."/>
        </authorList>
    </citation>
    <scope>NUCLEOTIDE SEQUENCE [LARGE SCALE GENOMIC DNA]</scope>
    <source>
        <strain evidence="2 3">DSM 29955</strain>
    </source>
</reference>
<proteinExistence type="predicted"/>